<organism evidence="1 2">
    <name type="scientific">Bradyrhizobium icense</name>
    <dbReference type="NCBI Taxonomy" id="1274631"/>
    <lineage>
        <taxon>Bacteria</taxon>
        <taxon>Pseudomonadati</taxon>
        <taxon>Pseudomonadota</taxon>
        <taxon>Alphaproteobacteria</taxon>
        <taxon>Hyphomicrobiales</taxon>
        <taxon>Nitrobacteraceae</taxon>
        <taxon>Bradyrhizobium</taxon>
    </lineage>
</organism>
<reference evidence="1 2" key="1">
    <citation type="submission" date="2016-07" db="EMBL/GenBank/DDBJ databases">
        <title>Complete genome sequence of Bradyrhizobium icense LMTR 13T, a potential inoculant strain isolated from lima bean (Phaseolus lunatus) in Peru.</title>
        <authorList>
            <person name="Ormeno-Orrillo E."/>
            <person name="Duran D."/>
            <person name="Rogel M.A."/>
            <person name="Rey L."/>
            <person name="Imperial J."/>
            <person name="Ruiz-Argueso T."/>
            <person name="Martinez-Romero E."/>
        </authorList>
    </citation>
    <scope>NUCLEOTIDE SEQUENCE [LARGE SCALE GENOMIC DNA]</scope>
    <source>
        <strain evidence="1 2">LMTR 13</strain>
    </source>
</reference>
<dbReference type="EMBL" id="CP016428">
    <property type="protein sequence ID" value="ANW01308.1"/>
    <property type="molecule type" value="Genomic_DNA"/>
</dbReference>
<dbReference type="RefSeq" id="WP_065728572.1">
    <property type="nucleotide sequence ID" value="NZ_CP016428.1"/>
</dbReference>
<dbReference type="AlphaFoldDB" id="A0A1B1UEV7"/>
<keyword evidence="2" id="KW-1185">Reference proteome</keyword>
<evidence type="ECO:0000313" key="1">
    <source>
        <dbReference type="EMBL" id="ANW01308.1"/>
    </source>
</evidence>
<dbReference type="KEGG" id="bic:LMTR13_15170"/>
<proteinExistence type="predicted"/>
<protein>
    <submittedName>
        <fullName evidence="1">Uncharacterized protein</fullName>
    </submittedName>
</protein>
<name>A0A1B1UEV7_9BRAD</name>
<gene>
    <name evidence="1" type="ORF">LMTR13_15170</name>
</gene>
<evidence type="ECO:0000313" key="2">
    <source>
        <dbReference type="Proteomes" id="UP000092839"/>
    </source>
</evidence>
<dbReference type="Proteomes" id="UP000092839">
    <property type="component" value="Chromosome"/>
</dbReference>
<accession>A0A1B1UEV7</accession>
<sequence>MPTGEEEEIAVRDEEFFRFVALLATRALLEWPTLNPSLIRHQLELMGECCFEQARSDARATPRAAYICEFDRGRTYPI</sequence>